<evidence type="ECO:0000313" key="3">
    <source>
        <dbReference type="Proteomes" id="UP000652847"/>
    </source>
</evidence>
<accession>A0A8I0AFE5</accession>
<protein>
    <submittedName>
        <fullName evidence="2">Uncharacterized protein</fullName>
    </submittedName>
</protein>
<sequence>MTEEKETKSGRRKKWMLVAGTILVIAAVFTCISWNSMHPSKTVTMKELEDYASQELINQIECINGSYVVMICDEQEQASDWYALTDENDQAEMEALAEKADVQIRSQKISPPVIFIMYAIQFAICYGIVWGIWRLYGKFRIGKRKQHYRV</sequence>
<gene>
    <name evidence="2" type="ORF">H8S54_00805</name>
</gene>
<organism evidence="2 3">
    <name type="scientific">Blautia segnis</name>
    <dbReference type="NCBI Taxonomy" id="2763030"/>
    <lineage>
        <taxon>Bacteria</taxon>
        <taxon>Bacillati</taxon>
        <taxon>Bacillota</taxon>
        <taxon>Clostridia</taxon>
        <taxon>Lachnospirales</taxon>
        <taxon>Lachnospiraceae</taxon>
        <taxon>Blautia</taxon>
    </lineage>
</organism>
<dbReference type="RefSeq" id="WP_186900701.1">
    <property type="nucleotide sequence ID" value="NZ_JACOOT010000003.1"/>
</dbReference>
<name>A0A8I0AFE5_9FIRM</name>
<comment type="caution">
    <text evidence="2">The sequence shown here is derived from an EMBL/GenBank/DDBJ whole genome shotgun (WGS) entry which is preliminary data.</text>
</comment>
<evidence type="ECO:0000313" key="2">
    <source>
        <dbReference type="EMBL" id="MBC5649695.1"/>
    </source>
</evidence>
<reference evidence="2 3" key="1">
    <citation type="submission" date="2020-08" db="EMBL/GenBank/DDBJ databases">
        <title>Genome public.</title>
        <authorList>
            <person name="Liu C."/>
            <person name="Sun Q."/>
        </authorList>
    </citation>
    <scope>NUCLEOTIDE SEQUENCE [LARGE SCALE GENOMIC DNA]</scope>
    <source>
        <strain evidence="2 3">BX17</strain>
    </source>
</reference>
<keyword evidence="1" id="KW-1133">Transmembrane helix</keyword>
<keyword evidence="3" id="KW-1185">Reference proteome</keyword>
<dbReference type="Proteomes" id="UP000652847">
    <property type="component" value="Unassembled WGS sequence"/>
</dbReference>
<proteinExistence type="predicted"/>
<keyword evidence="1" id="KW-0472">Membrane</keyword>
<feature type="transmembrane region" description="Helical" evidence="1">
    <location>
        <begin position="115"/>
        <end position="136"/>
    </location>
</feature>
<evidence type="ECO:0000256" key="1">
    <source>
        <dbReference type="SAM" id="Phobius"/>
    </source>
</evidence>
<feature type="transmembrane region" description="Helical" evidence="1">
    <location>
        <begin position="15"/>
        <end position="35"/>
    </location>
</feature>
<dbReference type="AlphaFoldDB" id="A0A8I0AFE5"/>
<dbReference type="EMBL" id="JACOOT010000003">
    <property type="protein sequence ID" value="MBC5649695.1"/>
    <property type="molecule type" value="Genomic_DNA"/>
</dbReference>
<keyword evidence="1" id="KW-0812">Transmembrane</keyword>